<organism evidence="1 2">
    <name type="scientific">Trichinella pseudospiralis</name>
    <name type="common">Parasitic roundworm</name>
    <dbReference type="NCBI Taxonomy" id="6337"/>
    <lineage>
        <taxon>Eukaryota</taxon>
        <taxon>Metazoa</taxon>
        <taxon>Ecdysozoa</taxon>
        <taxon>Nematoda</taxon>
        <taxon>Enoplea</taxon>
        <taxon>Dorylaimia</taxon>
        <taxon>Trichinellida</taxon>
        <taxon>Trichinellidae</taxon>
        <taxon>Trichinella</taxon>
    </lineage>
</organism>
<reference evidence="1 2" key="1">
    <citation type="submission" date="2015-01" db="EMBL/GenBank/DDBJ databases">
        <title>Evolution of Trichinella species and genotypes.</title>
        <authorList>
            <person name="Korhonen P.K."/>
            <person name="Edoardo P."/>
            <person name="Giuseppe L.R."/>
            <person name="Gasser R.B."/>
        </authorList>
    </citation>
    <scope>NUCLEOTIDE SEQUENCE [LARGE SCALE GENOMIC DNA]</scope>
    <source>
        <strain evidence="1">ISS13</strain>
    </source>
</reference>
<gene>
    <name evidence="1" type="ORF">T4A_6095</name>
</gene>
<comment type="caution">
    <text evidence="1">The sequence shown here is derived from an EMBL/GenBank/DDBJ whole genome shotgun (WGS) entry which is preliminary data.</text>
</comment>
<dbReference type="Proteomes" id="UP000054632">
    <property type="component" value="Unassembled WGS sequence"/>
</dbReference>
<protein>
    <submittedName>
        <fullName evidence="1">Uncharacterized protein</fullName>
    </submittedName>
</protein>
<dbReference type="AlphaFoldDB" id="A0A0V1EBN8"/>
<proteinExistence type="predicted"/>
<evidence type="ECO:0000313" key="2">
    <source>
        <dbReference type="Proteomes" id="UP000054632"/>
    </source>
</evidence>
<evidence type="ECO:0000313" key="1">
    <source>
        <dbReference type="EMBL" id="KRY70786.1"/>
    </source>
</evidence>
<accession>A0A0V1EBN8</accession>
<sequence>MLYLKIEKLLLLSFFFLFAYINHTSLLCLPLEKIVLKTSKTNCRELSLWKKIPAHVLTWPTINWYQRGGGKTSSSSRVPSLSSCDRSHVRTRHSLHWSVLLLVLSCCTNNSYRTHKQAQAQAHVHISQKGHGAKK</sequence>
<name>A0A0V1EBN8_TRIPS</name>
<dbReference type="EMBL" id="JYDR01000067">
    <property type="protein sequence ID" value="KRY70786.1"/>
    <property type="molecule type" value="Genomic_DNA"/>
</dbReference>